<accession>A0ABU3W0N0</accession>
<name>A0ABU3W0N0_9GAMM</name>
<keyword evidence="1" id="KW-0812">Transmembrane</keyword>
<evidence type="ECO:0000313" key="2">
    <source>
        <dbReference type="EMBL" id="MDV2080098.1"/>
    </source>
</evidence>
<evidence type="ECO:0000256" key="1">
    <source>
        <dbReference type="SAM" id="Phobius"/>
    </source>
</evidence>
<reference evidence="2 3" key="1">
    <citation type="submission" date="2023-10" db="EMBL/GenBank/DDBJ databases">
        <title>Characteristics and mechanism of a salt-tolerant marine origin heterotrophic nitrifying- aerobic denitrifying bacteria Marinobacter xestospongiae HN1.</title>
        <authorList>
            <person name="Qi R."/>
        </authorList>
    </citation>
    <scope>NUCLEOTIDE SEQUENCE [LARGE SCALE GENOMIC DNA]</scope>
    <source>
        <strain evidence="2 3">HN1</strain>
    </source>
</reference>
<feature type="transmembrane region" description="Helical" evidence="1">
    <location>
        <begin position="16"/>
        <end position="37"/>
    </location>
</feature>
<feature type="transmembrane region" description="Helical" evidence="1">
    <location>
        <begin position="67"/>
        <end position="91"/>
    </location>
</feature>
<gene>
    <name evidence="2" type="ORF">RYS15_15540</name>
</gene>
<keyword evidence="1" id="KW-1133">Transmembrane helix</keyword>
<comment type="caution">
    <text evidence="2">The sequence shown here is derived from an EMBL/GenBank/DDBJ whole genome shotgun (WGS) entry which is preliminary data.</text>
</comment>
<proteinExistence type="predicted"/>
<dbReference type="RefSeq" id="WP_316974546.1">
    <property type="nucleotide sequence ID" value="NZ_JAWIIJ010000011.1"/>
</dbReference>
<keyword evidence="1" id="KW-0472">Membrane</keyword>
<sequence>MANVPPDRAAQLALPIKYVGITFLAAVLANVVVIAFLQDSPLLYLVVPFNLAYVLTVAWLAKQAYSWFMAIITVLLIVVPIGVLVVMILAYSRAANELKSLGYKIGFSGNLKPL</sequence>
<dbReference type="Proteomes" id="UP001269819">
    <property type="component" value="Unassembled WGS sequence"/>
</dbReference>
<feature type="transmembrane region" description="Helical" evidence="1">
    <location>
        <begin position="42"/>
        <end position="61"/>
    </location>
</feature>
<protein>
    <submittedName>
        <fullName evidence="2">Uncharacterized protein</fullName>
    </submittedName>
</protein>
<evidence type="ECO:0000313" key="3">
    <source>
        <dbReference type="Proteomes" id="UP001269819"/>
    </source>
</evidence>
<dbReference type="EMBL" id="JAWIIJ010000011">
    <property type="protein sequence ID" value="MDV2080098.1"/>
    <property type="molecule type" value="Genomic_DNA"/>
</dbReference>
<organism evidence="2 3">
    <name type="scientific">Marinobacter xestospongiae</name>
    <dbReference type="NCBI Taxonomy" id="994319"/>
    <lineage>
        <taxon>Bacteria</taxon>
        <taxon>Pseudomonadati</taxon>
        <taxon>Pseudomonadota</taxon>
        <taxon>Gammaproteobacteria</taxon>
        <taxon>Pseudomonadales</taxon>
        <taxon>Marinobacteraceae</taxon>
        <taxon>Marinobacter</taxon>
    </lineage>
</organism>
<keyword evidence="3" id="KW-1185">Reference proteome</keyword>